<dbReference type="GO" id="GO:0006508">
    <property type="term" value="P:proteolysis"/>
    <property type="evidence" value="ECO:0007669"/>
    <property type="project" value="InterPro"/>
</dbReference>
<dbReference type="GO" id="GO:0004252">
    <property type="term" value="F:serine-type endopeptidase activity"/>
    <property type="evidence" value="ECO:0007669"/>
    <property type="project" value="InterPro"/>
</dbReference>
<dbReference type="Gene3D" id="2.40.10.10">
    <property type="entry name" value="Trypsin-like serine proteases"/>
    <property type="match status" value="6"/>
</dbReference>
<dbReference type="PANTHER" id="PTHR24260">
    <property type="match status" value="1"/>
</dbReference>
<feature type="domain" description="Peptidase S1" evidence="2">
    <location>
        <begin position="313"/>
        <end position="562"/>
    </location>
</feature>
<dbReference type="InterPro" id="IPR001254">
    <property type="entry name" value="Trypsin_dom"/>
</dbReference>
<proteinExistence type="inferred from homology"/>
<dbReference type="Proteomes" id="UP000075920">
    <property type="component" value="Unassembled WGS sequence"/>
</dbReference>
<dbReference type="SMART" id="SM00020">
    <property type="entry name" value="Tryp_SPc"/>
    <property type="match status" value="1"/>
</dbReference>
<keyword evidence="4" id="KW-1185">Reference proteome</keyword>
<feature type="domain" description="Peptidase S1" evidence="2">
    <location>
        <begin position="1411"/>
        <end position="1648"/>
    </location>
</feature>
<dbReference type="SUPFAM" id="SSF50494">
    <property type="entry name" value="Trypsin-like serine proteases"/>
    <property type="match status" value="6"/>
</dbReference>
<sequence>YEEKLRLFNFDTCGLTSSTYVSDGTNWTLPWLGFVRANNEFKSRCVVTLVSEWYAVGPALCFENDGVEAFVLVGNGVQHATPECFDRNGTTLCTQPTQTLRIQRVIIHPKFGTNSTVDNIALVEFLNPANITQPNVQPICLPVMSDLRASSRTNLHVASISFADDSYKNIPTTYLDSADCMREYADRNISLNLQNKQICAVITNKQDEQDCKPLIAGAPLQERIILRNKERYFLRGYELFGHACHSKAAPVYNNLEAYLDWILYNMRYNEADVEGTGGMAANSSLASQWLQLQQEPGNEKLRLFNMSACGVALVRNERIGQIVINPWAVMFFGVEDLTGQNVKAHGLGVLINEWYILTSAHTVLQQATWRSIIYGMYNVLLQTECVGPDCLPFGEATIASISVHPNYGKDPRNYNIALVELQHPINFTMPHIAPICMPLLRDLHKSKPLELIVSSDDDLDIKSKTLTELNPTVCQRQLAQEGFLTSAKTVPWCAVDSYQRAQSQLLLNAGAPLQALMQFDEQRLYFLRGINVRNNLPNELPYLPELFTNVDRFLTWILDNMKVKHRNVTWPGVVERSTPKQVNLMPVQNTSKRSLVNLRNCGIIPTTNETANRTFIPWMGYLSSSEIFLNASKHSRCAVTLINEWYAVGLAGCFSGKSNNYSVLFGINSVETPMECTELEQPTSCVYPTQRIPVEKIIIHPHFNSYNYRNDIALVKLARPVDTSHPNVKPICLPVLDEIRSYNTSSLVAVSEDEPGSIYLLNTIDGRNIDSAECQRRWEGMALQFAIENHKICILLEIAPNNECYDLLTGSSLHSIQRINSEERHFLRGIKEIKPKHCTLHYPVLYTDTDMHLDWILENIDESPAHCFANDGIERWILLGGTSESSTHPTQALQIERIITHPKYDSNNFANNIVLIELLTAANTTLPNIRPICIPATPELRMNEMVNISVASFGAHANSYAAQPVRLVSTDHCKTEYAALGFTISWNNKRFCAQLSPEDGSTCSSLRSGAPLQEFRTYGDTGRYFLRGFELFGLACATETPPVYNNLDEYLDWILYNMRYNILEKPEAVKPSNAKAPQQTLETEWAKLQQQPGKENLRLFNMSTCGLSATRNQNLGKVTIFPWVGFFQGAENQTDEASLTKSLAVLISEWYALVPRVSVTNNMSWRLLILGRYNPDDPTNCYTSSCEITHQFVEIKNVIVPPSDHPRQMFALVELLFPANLSIPYIRPICLPFMEQLHRRKPTQVVLVSNRSFATEGKKLTMIDYLNCQQRLLLQNHFVTFDGDFPCAIEAEKFRQLPLSSALGSTIQVPVRIDGRARYFLYGIDGNQENLFSDLTYGPYLFGMVTLADLEWIMESMQVKEEQTSLPSVPTVAVRERVSLNPVPQANKPKRSLFNFRTCGINAPLLGYSDPWIGNVFSNVPFFNVSRCSVTLISEWYAVGPAYCFVDVKQEHFIKFGVANDAALPECLNSNMTTDCQLPIQRILVQNITIHPEYDRASYRNDIALVKLATPADTSQPNVKPICLPILNETRSYERSNLTMASNTKFEDTQVGNRYLDTAECHQRWKGLAVSFDVGDSHICVITKRTLDDDCVSVFTGASLHTTHRVQSIDRHFLRGFDVIIPRGCSIYYPPIYIDTDPYLSWILESMDETVAPSGVPFDLHKELVFTD</sequence>
<protein>
    <recommendedName>
        <fullName evidence="2">Peptidase S1 domain-containing protein</fullName>
    </recommendedName>
</protein>
<reference evidence="3" key="2">
    <citation type="submission" date="2020-05" db="UniProtKB">
        <authorList>
            <consortium name="EnsemblMetazoa"/>
        </authorList>
    </citation>
    <scope>IDENTIFICATION</scope>
    <source>
        <strain evidence="3">MINIMUS1</strain>
    </source>
</reference>
<evidence type="ECO:0000259" key="2">
    <source>
        <dbReference type="PROSITE" id="PS50240"/>
    </source>
</evidence>
<dbReference type="EnsemblMetazoa" id="AMIN006897-RA">
    <property type="protein sequence ID" value="AMIN006897-PA"/>
    <property type="gene ID" value="AMIN006897"/>
</dbReference>
<dbReference type="PANTHER" id="PTHR24260:SF139">
    <property type="entry name" value="CLIP DOMAIN-CONTAINING SERINE PROTEASE"/>
    <property type="match status" value="1"/>
</dbReference>
<comment type="similarity">
    <text evidence="1">Belongs to the peptidase S1 family. CLIP subfamily.</text>
</comment>
<dbReference type="InterPro" id="IPR051333">
    <property type="entry name" value="CLIP_Serine_Protease"/>
</dbReference>
<accession>A0A182W973</accession>
<dbReference type="VEuPathDB" id="VectorBase:AMIN006897"/>
<dbReference type="STRING" id="112268.A0A182W973"/>
<organism evidence="3 4">
    <name type="scientific">Anopheles minimus</name>
    <dbReference type="NCBI Taxonomy" id="112268"/>
    <lineage>
        <taxon>Eukaryota</taxon>
        <taxon>Metazoa</taxon>
        <taxon>Ecdysozoa</taxon>
        <taxon>Arthropoda</taxon>
        <taxon>Hexapoda</taxon>
        <taxon>Insecta</taxon>
        <taxon>Pterygota</taxon>
        <taxon>Neoptera</taxon>
        <taxon>Endopterygota</taxon>
        <taxon>Diptera</taxon>
        <taxon>Nematocera</taxon>
        <taxon>Culicoidea</taxon>
        <taxon>Culicidae</taxon>
        <taxon>Anophelinae</taxon>
        <taxon>Anopheles</taxon>
    </lineage>
</organism>
<dbReference type="InterPro" id="IPR043504">
    <property type="entry name" value="Peptidase_S1_PA_chymotrypsin"/>
</dbReference>
<dbReference type="InterPro" id="IPR009003">
    <property type="entry name" value="Peptidase_S1_PA"/>
</dbReference>
<name>A0A182W973_9DIPT</name>
<evidence type="ECO:0000313" key="4">
    <source>
        <dbReference type="Proteomes" id="UP000075920"/>
    </source>
</evidence>
<dbReference type="Pfam" id="PF00089">
    <property type="entry name" value="Trypsin"/>
    <property type="match status" value="5"/>
</dbReference>
<evidence type="ECO:0000256" key="1">
    <source>
        <dbReference type="ARBA" id="ARBA00024195"/>
    </source>
</evidence>
<reference evidence="4" key="1">
    <citation type="submission" date="2013-03" db="EMBL/GenBank/DDBJ databases">
        <title>The Genome Sequence of Anopheles minimus MINIMUS1.</title>
        <authorList>
            <consortium name="The Broad Institute Genomics Platform"/>
            <person name="Neafsey D.E."/>
            <person name="Walton C."/>
            <person name="Walker B."/>
            <person name="Young S.K."/>
            <person name="Zeng Q."/>
            <person name="Gargeya S."/>
            <person name="Fitzgerald M."/>
            <person name="Haas B."/>
            <person name="Abouelleil A."/>
            <person name="Allen A.W."/>
            <person name="Alvarado L."/>
            <person name="Arachchi H.M."/>
            <person name="Berlin A.M."/>
            <person name="Chapman S.B."/>
            <person name="Gainer-Dewar J."/>
            <person name="Goldberg J."/>
            <person name="Griggs A."/>
            <person name="Gujja S."/>
            <person name="Hansen M."/>
            <person name="Howarth C."/>
            <person name="Imamovic A."/>
            <person name="Ireland A."/>
            <person name="Larimer J."/>
            <person name="McCowan C."/>
            <person name="Murphy C."/>
            <person name="Pearson M."/>
            <person name="Poon T.W."/>
            <person name="Priest M."/>
            <person name="Roberts A."/>
            <person name="Saif S."/>
            <person name="Shea T."/>
            <person name="Sisk P."/>
            <person name="Sykes S."/>
            <person name="Wortman J."/>
            <person name="Nusbaum C."/>
            <person name="Birren B."/>
        </authorList>
    </citation>
    <scope>NUCLEOTIDE SEQUENCE [LARGE SCALE GENOMIC DNA]</scope>
    <source>
        <strain evidence="4">MINIMUS1</strain>
    </source>
</reference>
<feature type="domain" description="Peptidase S1" evidence="2">
    <location>
        <begin position="603"/>
        <end position="1059"/>
    </location>
</feature>
<dbReference type="PROSITE" id="PS50240">
    <property type="entry name" value="TRYPSIN_DOM"/>
    <property type="match status" value="4"/>
</dbReference>
<feature type="domain" description="Peptidase S1" evidence="2">
    <location>
        <begin position="21"/>
        <end position="267"/>
    </location>
</feature>
<evidence type="ECO:0000313" key="3">
    <source>
        <dbReference type="EnsemblMetazoa" id="AMIN006897-PA"/>
    </source>
</evidence>